<dbReference type="AlphaFoldDB" id="A0A2T1N7Z9"/>
<dbReference type="RefSeq" id="WP_106680196.1">
    <property type="nucleotide sequence ID" value="NZ_JACHWV010000004.1"/>
</dbReference>
<comment type="caution">
    <text evidence="1">The sequence shown here is derived from an EMBL/GenBank/DDBJ whole genome shotgun (WGS) entry which is preliminary data.</text>
</comment>
<gene>
    <name evidence="1" type="ORF">C7H61_12355</name>
</gene>
<protein>
    <recommendedName>
        <fullName evidence="3">Lipoprotein</fullName>
    </recommendedName>
</protein>
<dbReference type="EMBL" id="PXOT01000025">
    <property type="protein sequence ID" value="PSG87994.1"/>
    <property type="molecule type" value="Genomic_DNA"/>
</dbReference>
<dbReference type="Proteomes" id="UP000238430">
    <property type="component" value="Unassembled WGS sequence"/>
</dbReference>
<keyword evidence="2" id="KW-1185">Reference proteome</keyword>
<dbReference type="OrthoDB" id="978531at2"/>
<evidence type="ECO:0000313" key="2">
    <source>
        <dbReference type="Proteomes" id="UP000238430"/>
    </source>
</evidence>
<proteinExistence type="predicted"/>
<organism evidence="1 2">
    <name type="scientific">Mesoflavibacter zeaxanthinifaciens subsp. sabulilitoris</name>
    <dbReference type="NCBI Taxonomy" id="1520893"/>
    <lineage>
        <taxon>Bacteria</taxon>
        <taxon>Pseudomonadati</taxon>
        <taxon>Bacteroidota</taxon>
        <taxon>Flavobacteriia</taxon>
        <taxon>Flavobacteriales</taxon>
        <taxon>Flavobacteriaceae</taxon>
        <taxon>Mesoflavibacter</taxon>
    </lineage>
</organism>
<dbReference type="PROSITE" id="PS51257">
    <property type="entry name" value="PROKAR_LIPOPROTEIN"/>
    <property type="match status" value="1"/>
</dbReference>
<accession>A0A2T1N7Z9</accession>
<evidence type="ECO:0008006" key="3">
    <source>
        <dbReference type="Google" id="ProtNLM"/>
    </source>
</evidence>
<sequence length="253" mass="28977">MNKFFTLVFGLMTLFLTSCNFSEDVYINEDGSGKISFSFDGSQLMQMAGDKIKEDGEKAIDSTFSFKELFDEKRDSISKLPAEEQAKFKKLENFSMHMVMNPETEQMTFELFTEFNNASEMQNMFEAMNTFSELEGNKKGKKQPINDPANPFSQLDNTATKLNYNFDGKTFTRTVKILDPEAHQKEADSIKDMMAMFGSSTYKLNYHFPRPVKSVNNDNAMFSADRKTIMVEFPFATYVTDPEALNLEVILED</sequence>
<reference evidence="1 2" key="1">
    <citation type="submission" date="2018-03" db="EMBL/GenBank/DDBJ databases">
        <title>Mesoflavibacter sp. HG37 and Mesoflavibacter sp. HG96 sp.nov., two marine bacteria isolated from seawater of Western Pacific Ocean.</title>
        <authorList>
            <person name="Cheng H."/>
            <person name="Wu Y.-H."/>
            <person name="Guo L.-L."/>
            <person name="Xu X.-W."/>
        </authorList>
    </citation>
    <scope>NUCLEOTIDE SEQUENCE [LARGE SCALE GENOMIC DNA]</scope>
    <source>
        <strain evidence="1 2">KCTC 42117</strain>
    </source>
</reference>
<evidence type="ECO:0000313" key="1">
    <source>
        <dbReference type="EMBL" id="PSG87994.1"/>
    </source>
</evidence>
<name>A0A2T1N7Z9_9FLAO</name>